<dbReference type="Proteomes" id="UP000536534">
    <property type="component" value="Unassembled WGS sequence"/>
</dbReference>
<accession>A0A7X7LV78</accession>
<proteinExistence type="predicted"/>
<dbReference type="RefSeq" id="WP_158014420.1">
    <property type="nucleotide sequence ID" value="NZ_MBFM01000005.1"/>
</dbReference>
<dbReference type="AlphaFoldDB" id="A0A7X7LV78"/>
<organism evidence="1 2">
    <name type="scientific">Thauera phenolivorans</name>
    <dbReference type="NCBI Taxonomy" id="1792543"/>
    <lineage>
        <taxon>Bacteria</taxon>
        <taxon>Pseudomonadati</taxon>
        <taxon>Pseudomonadota</taxon>
        <taxon>Betaproteobacteria</taxon>
        <taxon>Rhodocyclales</taxon>
        <taxon>Zoogloeaceae</taxon>
        <taxon>Thauera</taxon>
    </lineage>
</organism>
<protein>
    <submittedName>
        <fullName evidence="1">Uncharacterized protein</fullName>
    </submittedName>
</protein>
<evidence type="ECO:0000313" key="1">
    <source>
        <dbReference type="EMBL" id="NLF53829.1"/>
    </source>
</evidence>
<name>A0A7X7LV78_9RHOO</name>
<comment type="caution">
    <text evidence="1">The sequence shown here is derived from an EMBL/GenBank/DDBJ whole genome shotgun (WGS) entry which is preliminary data.</text>
</comment>
<dbReference type="EMBL" id="JAAYYV010000139">
    <property type="protein sequence ID" value="NLF53829.1"/>
    <property type="molecule type" value="Genomic_DNA"/>
</dbReference>
<evidence type="ECO:0000313" key="2">
    <source>
        <dbReference type="Proteomes" id="UP000536534"/>
    </source>
</evidence>
<sequence>MPRILLGPGVERVFGSHAPRIDYRCHRRTLDPHIKNYNFDFARMLR</sequence>
<reference evidence="1 2" key="1">
    <citation type="journal article" date="2020" name="Biotechnol. Biofuels">
        <title>New insights from the biogas microbiome by comprehensive genome-resolved metagenomics of nearly 1600 species originating from multiple anaerobic digesters.</title>
        <authorList>
            <person name="Campanaro S."/>
            <person name="Treu L."/>
            <person name="Rodriguez-R L.M."/>
            <person name="Kovalovszki A."/>
            <person name="Ziels R.M."/>
            <person name="Maus I."/>
            <person name="Zhu X."/>
            <person name="Kougias P.G."/>
            <person name="Basile A."/>
            <person name="Luo G."/>
            <person name="Schluter A."/>
            <person name="Konstantinidis K.T."/>
            <person name="Angelidaki I."/>
        </authorList>
    </citation>
    <scope>NUCLEOTIDE SEQUENCE [LARGE SCALE GENOMIC DNA]</scope>
    <source>
        <strain evidence="1">AS06rmzACSIP_256</strain>
    </source>
</reference>
<gene>
    <name evidence="1" type="ORF">GX576_05425</name>
</gene>